<dbReference type="AlphaFoldDB" id="A0A023GAC2"/>
<dbReference type="CDD" id="cd00590">
    <property type="entry name" value="RRM_SF"/>
    <property type="match status" value="1"/>
</dbReference>
<feature type="compositionally biased region" description="Basic residues" evidence="3">
    <location>
        <begin position="136"/>
        <end position="148"/>
    </location>
</feature>
<evidence type="ECO:0000256" key="3">
    <source>
        <dbReference type="SAM" id="MobiDB-lite"/>
    </source>
</evidence>
<feature type="non-terminal residue" evidence="5">
    <location>
        <position position="1"/>
    </location>
</feature>
<feature type="region of interest" description="Disordered" evidence="3">
    <location>
        <begin position="136"/>
        <end position="220"/>
    </location>
</feature>
<feature type="domain" description="RRM" evidence="4">
    <location>
        <begin position="64"/>
        <end position="146"/>
    </location>
</feature>
<dbReference type="PROSITE" id="PS50102">
    <property type="entry name" value="RRM"/>
    <property type="match status" value="1"/>
</dbReference>
<evidence type="ECO:0000256" key="1">
    <source>
        <dbReference type="ARBA" id="ARBA00022884"/>
    </source>
</evidence>
<dbReference type="Gene3D" id="3.30.70.330">
    <property type="match status" value="1"/>
</dbReference>
<dbReference type="SUPFAM" id="SSF54928">
    <property type="entry name" value="RNA-binding domain, RBD"/>
    <property type="match status" value="1"/>
</dbReference>
<accession>A0A023GAC2</accession>
<proteinExistence type="evidence at transcript level"/>
<dbReference type="InterPro" id="IPR035979">
    <property type="entry name" value="RBD_domain_sf"/>
</dbReference>
<dbReference type="EMBL" id="GBBM01005570">
    <property type="protein sequence ID" value="JAC29848.1"/>
    <property type="molecule type" value="mRNA"/>
</dbReference>
<feature type="compositionally biased region" description="Basic and acidic residues" evidence="3">
    <location>
        <begin position="162"/>
        <end position="187"/>
    </location>
</feature>
<organism evidence="5">
    <name type="scientific">Amblyomma triste</name>
    <name type="common">Neotropical tick</name>
    <dbReference type="NCBI Taxonomy" id="251400"/>
    <lineage>
        <taxon>Eukaryota</taxon>
        <taxon>Metazoa</taxon>
        <taxon>Ecdysozoa</taxon>
        <taxon>Arthropoda</taxon>
        <taxon>Chelicerata</taxon>
        <taxon>Arachnida</taxon>
        <taxon>Acari</taxon>
        <taxon>Parasitiformes</taxon>
        <taxon>Ixodida</taxon>
        <taxon>Ixodoidea</taxon>
        <taxon>Ixodidae</taxon>
        <taxon>Amblyomminae</taxon>
        <taxon>Amblyomma</taxon>
    </lineage>
</organism>
<dbReference type="InterPro" id="IPR012677">
    <property type="entry name" value="Nucleotide-bd_a/b_plait_sf"/>
</dbReference>
<evidence type="ECO:0000259" key="4">
    <source>
        <dbReference type="PROSITE" id="PS50102"/>
    </source>
</evidence>
<keyword evidence="1 2" id="KW-0694">RNA-binding</keyword>
<dbReference type="InterPro" id="IPR000504">
    <property type="entry name" value="RRM_dom"/>
</dbReference>
<reference evidence="5" key="1">
    <citation type="submission" date="2014-03" db="EMBL/GenBank/DDBJ databases">
        <title>The sialotranscriptome of Amblyomma triste, Amblyomma parvum and Amblyomma cajennense ticks, uncovered by 454-based RNA-seq.</title>
        <authorList>
            <person name="Garcia G.R."/>
            <person name="Gardinassi L.G."/>
            <person name="Ribeiro J.M."/>
            <person name="Anatriello E."/>
            <person name="Ferreira B.R."/>
            <person name="Moreira H.N."/>
            <person name="Mafra C."/>
            <person name="Olegario M.M."/>
            <person name="Szabo P.J."/>
            <person name="Miranda-Santos I.K."/>
            <person name="Maruyama S.R."/>
        </authorList>
    </citation>
    <scope>NUCLEOTIDE SEQUENCE</scope>
    <source>
        <strain evidence="5">Mato Grasso do Sul</strain>
        <tissue evidence="5">Salivary glands</tissue>
    </source>
</reference>
<sequence>IIGVRTNVKCEKLSFVFVEFKSEQVAERNLKLLQAAKLRGRPLKVGYRGAKRADCPMTWREVQNELCVYGLPQGVSQHRVARLFPTATQVTTMGFYTLVTFESKEALLNALKNKACHSIDGRPLKFCYRLKPAGKGKKRKIRKKRGHGKLLDSETDMSSKGAPDKKHLKMEGNRKKSENKVFQKKAEGVGNAKTSKAKFDAKRKEVKKLAAAARQRKAEN</sequence>
<evidence type="ECO:0000313" key="5">
    <source>
        <dbReference type="EMBL" id="JAC29848.1"/>
    </source>
</evidence>
<dbReference type="GO" id="GO:0003723">
    <property type="term" value="F:RNA binding"/>
    <property type="evidence" value="ECO:0007669"/>
    <property type="project" value="UniProtKB-UniRule"/>
</dbReference>
<protein>
    <submittedName>
        <fullName evidence="5">Putative rna-binding protein</fullName>
    </submittedName>
</protein>
<feature type="non-terminal residue" evidence="5">
    <location>
        <position position="220"/>
    </location>
</feature>
<name>A0A023GAC2_AMBTT</name>
<evidence type="ECO:0000256" key="2">
    <source>
        <dbReference type="PROSITE-ProRule" id="PRU00176"/>
    </source>
</evidence>